<feature type="transmembrane region" description="Helical" evidence="7">
    <location>
        <begin position="234"/>
        <end position="258"/>
    </location>
</feature>
<protein>
    <recommendedName>
        <fullName evidence="8">Rhodopsin domain-containing protein</fullName>
    </recommendedName>
</protein>
<feature type="transmembrane region" description="Helical" evidence="7">
    <location>
        <begin position="204"/>
        <end position="222"/>
    </location>
</feature>
<evidence type="ECO:0000259" key="8">
    <source>
        <dbReference type="Pfam" id="PF20684"/>
    </source>
</evidence>
<dbReference type="PANTHER" id="PTHR33048:SF21">
    <property type="entry name" value="INTEGRAL MEMBRANE PROTEIN"/>
    <property type="match status" value="1"/>
</dbReference>
<evidence type="ECO:0000256" key="7">
    <source>
        <dbReference type="SAM" id="Phobius"/>
    </source>
</evidence>
<comment type="subcellular location">
    <subcellularLocation>
        <location evidence="1">Membrane</location>
        <topology evidence="1">Multi-pass membrane protein</topology>
    </subcellularLocation>
</comment>
<name>A0ABR3SCB1_9PEZI</name>
<dbReference type="Proteomes" id="UP001521116">
    <property type="component" value="Unassembled WGS sequence"/>
</dbReference>
<feature type="transmembrane region" description="Helical" evidence="7">
    <location>
        <begin position="169"/>
        <end position="192"/>
    </location>
</feature>
<accession>A0ABR3SCB1</accession>
<feature type="transmembrane region" description="Helical" evidence="7">
    <location>
        <begin position="45"/>
        <end position="67"/>
    </location>
</feature>
<dbReference type="PANTHER" id="PTHR33048">
    <property type="entry name" value="PTH11-LIKE INTEGRAL MEMBRANE PROTEIN (AFU_ORTHOLOGUE AFUA_5G11245)"/>
    <property type="match status" value="1"/>
</dbReference>
<evidence type="ECO:0000256" key="3">
    <source>
        <dbReference type="ARBA" id="ARBA00022989"/>
    </source>
</evidence>
<keyword evidence="2 7" id="KW-0812">Transmembrane</keyword>
<evidence type="ECO:0000313" key="9">
    <source>
        <dbReference type="EMBL" id="KAL1616953.1"/>
    </source>
</evidence>
<dbReference type="InterPro" id="IPR052337">
    <property type="entry name" value="SAT4-like"/>
</dbReference>
<keyword evidence="10" id="KW-1185">Reference proteome</keyword>
<dbReference type="Pfam" id="PF20684">
    <property type="entry name" value="Fung_rhodopsin"/>
    <property type="match status" value="1"/>
</dbReference>
<keyword evidence="4 7" id="KW-0472">Membrane</keyword>
<feature type="region of interest" description="Disordered" evidence="6">
    <location>
        <begin position="279"/>
        <end position="313"/>
    </location>
</feature>
<feature type="region of interest" description="Disordered" evidence="6">
    <location>
        <begin position="365"/>
        <end position="411"/>
    </location>
</feature>
<feature type="transmembrane region" description="Helical" evidence="7">
    <location>
        <begin position="14"/>
        <end position="33"/>
    </location>
</feature>
<dbReference type="EMBL" id="JAJVDC020000249">
    <property type="protein sequence ID" value="KAL1616953.1"/>
    <property type="molecule type" value="Genomic_DNA"/>
</dbReference>
<reference evidence="9 10" key="1">
    <citation type="submission" date="2024-02" db="EMBL/GenBank/DDBJ databases">
        <title>De novo assembly and annotation of 12 fungi associated with fruit tree decline syndrome in Ontario, Canada.</title>
        <authorList>
            <person name="Sulman M."/>
            <person name="Ellouze W."/>
            <person name="Ilyukhin E."/>
        </authorList>
    </citation>
    <scope>NUCLEOTIDE SEQUENCE [LARGE SCALE GENOMIC DNA]</scope>
    <source>
        <strain evidence="9 10">M1-105</strain>
    </source>
</reference>
<keyword evidence="3 7" id="KW-1133">Transmembrane helix</keyword>
<evidence type="ECO:0000256" key="4">
    <source>
        <dbReference type="ARBA" id="ARBA00023136"/>
    </source>
</evidence>
<feature type="domain" description="Rhodopsin" evidence="8">
    <location>
        <begin position="29"/>
        <end position="266"/>
    </location>
</feature>
<dbReference type="InterPro" id="IPR049326">
    <property type="entry name" value="Rhodopsin_dom_fungi"/>
</dbReference>
<comment type="caution">
    <text evidence="9">The sequence shown here is derived from an EMBL/GenBank/DDBJ whole genome shotgun (WGS) entry which is preliminary data.</text>
</comment>
<comment type="similarity">
    <text evidence="5">Belongs to the SAT4 family.</text>
</comment>
<feature type="transmembrane region" description="Helical" evidence="7">
    <location>
        <begin position="123"/>
        <end position="149"/>
    </location>
</feature>
<evidence type="ECO:0000256" key="6">
    <source>
        <dbReference type="SAM" id="MobiDB-lite"/>
    </source>
</evidence>
<organism evidence="9 10">
    <name type="scientific">Neofusicoccum ribis</name>
    <dbReference type="NCBI Taxonomy" id="45134"/>
    <lineage>
        <taxon>Eukaryota</taxon>
        <taxon>Fungi</taxon>
        <taxon>Dikarya</taxon>
        <taxon>Ascomycota</taxon>
        <taxon>Pezizomycotina</taxon>
        <taxon>Dothideomycetes</taxon>
        <taxon>Dothideomycetes incertae sedis</taxon>
        <taxon>Botryosphaeriales</taxon>
        <taxon>Botryosphaeriaceae</taxon>
        <taxon>Neofusicoccum</taxon>
    </lineage>
</organism>
<evidence type="ECO:0000256" key="5">
    <source>
        <dbReference type="ARBA" id="ARBA00038359"/>
    </source>
</evidence>
<gene>
    <name evidence="9" type="ORF">SLS56_011220</name>
</gene>
<proteinExistence type="inferred from homology"/>
<evidence type="ECO:0000256" key="1">
    <source>
        <dbReference type="ARBA" id="ARBA00004141"/>
    </source>
</evidence>
<sequence>MAITPTGPGLTLELVSIVLLVFSVVTVAARVVVRRSIKALGSDDWLMISGLVFYTLACQATITAALNGVGTHAEYLDEHYDHEGRKWFMMFQIFYVASTVPIKSAICVALLRITQERKYRYPLWGIMLLASIAAIVTIVAVLAQCHPIAATWDKSLGTCIDPSVITNVSYFISSVSIVTDWSCAILPVFILWNIQLRFRIKASVAAILALGVVASTATLVRLRYLLNYGNPNDYLYGIANIALWSIIESGTGIIAGSLPSLRPLLRYVPFFGESFAGSSNKRSGMGGGAGRRSTSARRSHKLDTYRLESGNGGGGGMKGFVQTACEAGKRNWEELSDAASQKYILKESHVTVTNEVVGDDAHRRYEGAGLHGGANRAGSETTVGAGSSFSRSGSRSEGERSPIKAFGGGRM</sequence>
<evidence type="ECO:0000313" key="10">
    <source>
        <dbReference type="Proteomes" id="UP001521116"/>
    </source>
</evidence>
<feature type="transmembrane region" description="Helical" evidence="7">
    <location>
        <begin position="87"/>
        <end position="111"/>
    </location>
</feature>
<evidence type="ECO:0000256" key="2">
    <source>
        <dbReference type="ARBA" id="ARBA00022692"/>
    </source>
</evidence>